<keyword evidence="2" id="KW-0966">Cell projection</keyword>
<evidence type="ECO:0000313" key="3">
    <source>
        <dbReference type="Proteomes" id="UP000044071"/>
    </source>
</evidence>
<dbReference type="RefSeq" id="WP_043872452.1">
    <property type="nucleotide sequence ID" value="NZ_CCVW01000001.1"/>
</dbReference>
<dbReference type="AlphaFoldDB" id="A0A078KVK9"/>
<accession>A0A078KVK9</accession>
<keyword evidence="3" id="KW-1185">Reference proteome</keyword>
<dbReference type="EMBL" id="CCSB01000001">
    <property type="protein sequence ID" value="CDZ75809.1"/>
    <property type="molecule type" value="Genomic_DNA"/>
</dbReference>
<evidence type="ECO:0000313" key="2">
    <source>
        <dbReference type="EMBL" id="CDZ75809.1"/>
    </source>
</evidence>
<dbReference type="InterPro" id="IPR021136">
    <property type="entry name" value="Flagellar_hook_control-like_C"/>
</dbReference>
<organism evidence="2 3">
    <name type="scientific">Legionella massiliensis</name>
    <dbReference type="NCBI Taxonomy" id="1034943"/>
    <lineage>
        <taxon>Bacteria</taxon>
        <taxon>Pseudomonadati</taxon>
        <taxon>Pseudomonadota</taxon>
        <taxon>Gammaproteobacteria</taxon>
        <taxon>Legionellales</taxon>
        <taxon>Legionellaceae</taxon>
        <taxon>Legionella</taxon>
    </lineage>
</organism>
<dbReference type="STRING" id="1034943.BN59_00068"/>
<keyword evidence="2" id="KW-0969">Cilium</keyword>
<dbReference type="Proteomes" id="UP000044071">
    <property type="component" value="Unassembled WGS sequence"/>
</dbReference>
<protein>
    <submittedName>
        <fullName evidence="2">Flagellar hook-length control protein FliK</fullName>
    </submittedName>
</protein>
<proteinExistence type="predicted"/>
<name>A0A078KVK9_9GAMM</name>
<sequence length="388" mass="42682">MPVDISNTPPLRLNPNQELRFTRPETELYVGQVLKAVVVKSLSESQVLININGENINAQTSQHIEPGELLQVKVIQSDEDPIVLQILKDNSPLTPLAAELARTLPRQASATQLLASLYELSHAINLPTALKQQINQFLASISSVSQLPQQLAQAIANSGLFWEAALLNWRRNKSSGLQTDFKGQCLRLLAALIEEGAMTPSTHTSNEQRESLLLPGAIPQPLPQASAQSFSGQALSTVLASLREQTEQVLARIKTGQLNNLLQPEGQPYSIMLDLPLGTNRGFDLIALSIKEERQGTPFPSSSWSISFALNLPELGDIQARVKINELAIDVQINAEKQETLILLEANQSIFDNLMANLGLTLRLWNLQLGLEKQNIEGSNLRLLDIRI</sequence>
<dbReference type="OrthoDB" id="5644314at2"/>
<dbReference type="eggNOG" id="ENOG5031DXE">
    <property type="taxonomic scope" value="Bacteria"/>
</dbReference>
<gene>
    <name evidence="2" type="ORF">BN59_00068</name>
</gene>
<evidence type="ECO:0000259" key="1">
    <source>
        <dbReference type="Pfam" id="PF02120"/>
    </source>
</evidence>
<keyword evidence="2" id="KW-0282">Flagellum</keyword>
<reference evidence="2 3" key="1">
    <citation type="submission" date="2014-06" db="EMBL/GenBank/DDBJ databases">
        <authorList>
            <person name="Urmite Genomes Urmite Genomes"/>
        </authorList>
    </citation>
    <scope>NUCLEOTIDE SEQUENCE [LARGE SCALE GENOMIC DNA]</scope>
</reference>
<dbReference type="Pfam" id="PF02120">
    <property type="entry name" value="Flg_hook"/>
    <property type="match status" value="1"/>
</dbReference>
<feature type="domain" description="Flagellar hook-length control protein-like C-terminal" evidence="1">
    <location>
        <begin position="297"/>
        <end position="373"/>
    </location>
</feature>